<keyword evidence="2" id="KW-0328">Glycosyltransferase</keyword>
<keyword evidence="6" id="KW-1185">Reference proteome</keyword>
<dbReference type="InterPro" id="IPR050271">
    <property type="entry name" value="UDP-glycosyltransferase"/>
</dbReference>
<sequence>MVGSALMEAGHEVHRVLESRDASFYVRFSLLLGNIYLSTSLSPINTNLTVLNEYLLGVTSYEDLVRESLIPWLDPNDFRFIRGLHVEIYCEAVFEDWLPPNDLLGHPSTQLFITHCGNNGQHEALYHGVPMLGFPLFAEQDKNARKIIALDYGITMDILSFTKTKSFENIQEVIHNPKYKTTIQRVSKAFREQPMTARQKTVFWIEHVIKHGGDPLRSSAMDLPMYQFLCFDTLALLIKYKLDKTFHTKYNETESLPYRKQCKL</sequence>
<dbReference type="FunCoup" id="T1F884">
    <property type="interactions" value="122"/>
</dbReference>
<dbReference type="Gene3D" id="3.40.50.2000">
    <property type="entry name" value="Glycogen Phosphorylase B"/>
    <property type="match status" value="1"/>
</dbReference>
<accession>T1F884</accession>
<evidence type="ECO:0000256" key="2">
    <source>
        <dbReference type="ARBA" id="ARBA00022676"/>
    </source>
</evidence>
<evidence type="ECO:0000313" key="4">
    <source>
        <dbReference type="EMBL" id="ESO01580.1"/>
    </source>
</evidence>
<proteinExistence type="inferred from homology"/>
<reference evidence="5" key="3">
    <citation type="submission" date="2015-06" db="UniProtKB">
        <authorList>
            <consortium name="EnsemblMetazoa"/>
        </authorList>
    </citation>
    <scope>IDENTIFICATION</scope>
</reference>
<organism evidence="5 6">
    <name type="scientific">Helobdella robusta</name>
    <name type="common">Californian leech</name>
    <dbReference type="NCBI Taxonomy" id="6412"/>
    <lineage>
        <taxon>Eukaryota</taxon>
        <taxon>Metazoa</taxon>
        <taxon>Spiralia</taxon>
        <taxon>Lophotrochozoa</taxon>
        <taxon>Annelida</taxon>
        <taxon>Clitellata</taxon>
        <taxon>Hirudinea</taxon>
        <taxon>Rhynchobdellida</taxon>
        <taxon>Glossiphoniidae</taxon>
        <taxon>Helobdella</taxon>
    </lineage>
</organism>
<dbReference type="Proteomes" id="UP000015101">
    <property type="component" value="Unassembled WGS sequence"/>
</dbReference>
<dbReference type="EMBL" id="KB096743">
    <property type="protein sequence ID" value="ESO01580.1"/>
    <property type="molecule type" value="Genomic_DNA"/>
</dbReference>
<dbReference type="PANTHER" id="PTHR48043:SF145">
    <property type="entry name" value="FI06409P-RELATED"/>
    <property type="match status" value="1"/>
</dbReference>
<protein>
    <recommendedName>
        <fullName evidence="7">Glucuronosyltransferase</fullName>
    </recommendedName>
</protein>
<dbReference type="RefSeq" id="XP_009020234.1">
    <property type="nucleotide sequence ID" value="XM_009021986.1"/>
</dbReference>
<dbReference type="PANTHER" id="PTHR48043">
    <property type="entry name" value="EG:EG0003.4 PROTEIN-RELATED"/>
    <property type="match status" value="1"/>
</dbReference>
<comment type="similarity">
    <text evidence="1">Belongs to the UDP-glycosyltransferase family.</text>
</comment>
<dbReference type="FunFam" id="3.40.50.2000:FF:000533">
    <property type="entry name" value="UDP-glucuronosyltransferase"/>
    <property type="match status" value="1"/>
</dbReference>
<evidence type="ECO:0000313" key="6">
    <source>
        <dbReference type="Proteomes" id="UP000015101"/>
    </source>
</evidence>
<evidence type="ECO:0000256" key="1">
    <source>
        <dbReference type="ARBA" id="ARBA00009995"/>
    </source>
</evidence>
<dbReference type="SUPFAM" id="SSF53756">
    <property type="entry name" value="UDP-Glycosyltransferase/glycogen phosphorylase"/>
    <property type="match status" value="1"/>
</dbReference>
<name>T1F884_HELRO</name>
<dbReference type="EMBL" id="AMQM01004951">
    <property type="status" value="NOT_ANNOTATED_CDS"/>
    <property type="molecule type" value="Genomic_DNA"/>
</dbReference>
<keyword evidence="3" id="KW-0808">Transferase</keyword>
<dbReference type="CTD" id="20205033"/>
<gene>
    <name evidence="5" type="primary">20205033</name>
    <name evidence="4" type="ORF">HELRODRAFT_174537</name>
</gene>
<reference evidence="6" key="1">
    <citation type="submission" date="2012-12" db="EMBL/GenBank/DDBJ databases">
        <authorList>
            <person name="Hellsten U."/>
            <person name="Grimwood J."/>
            <person name="Chapman J.A."/>
            <person name="Shapiro H."/>
            <person name="Aerts A."/>
            <person name="Otillar R.P."/>
            <person name="Terry A.Y."/>
            <person name="Boore J.L."/>
            <person name="Simakov O."/>
            <person name="Marletaz F."/>
            <person name="Cho S.-J."/>
            <person name="Edsinger-Gonzales E."/>
            <person name="Havlak P."/>
            <person name="Kuo D.-H."/>
            <person name="Larsson T."/>
            <person name="Lv J."/>
            <person name="Arendt D."/>
            <person name="Savage R."/>
            <person name="Osoegawa K."/>
            <person name="de Jong P."/>
            <person name="Lindberg D.R."/>
            <person name="Seaver E.C."/>
            <person name="Weisblat D.A."/>
            <person name="Putnam N.H."/>
            <person name="Grigoriev I.V."/>
            <person name="Rokhsar D.S."/>
        </authorList>
    </citation>
    <scope>NUCLEOTIDE SEQUENCE</scope>
</reference>
<dbReference type="InterPro" id="IPR002213">
    <property type="entry name" value="UDP_glucos_trans"/>
</dbReference>
<dbReference type="EnsemblMetazoa" id="HelroT174537">
    <property type="protein sequence ID" value="HelroP174537"/>
    <property type="gene ID" value="HelroG174537"/>
</dbReference>
<dbReference type="KEGG" id="hro:HELRODRAFT_174537"/>
<dbReference type="eggNOG" id="KOG1192">
    <property type="taxonomic scope" value="Eukaryota"/>
</dbReference>
<dbReference type="GeneID" id="20205033"/>
<dbReference type="AlphaFoldDB" id="T1F884"/>
<dbReference type="InParanoid" id="T1F884"/>
<evidence type="ECO:0000256" key="3">
    <source>
        <dbReference type="ARBA" id="ARBA00022679"/>
    </source>
</evidence>
<dbReference type="Pfam" id="PF00201">
    <property type="entry name" value="UDPGT"/>
    <property type="match status" value="1"/>
</dbReference>
<dbReference type="HOGENOM" id="CLU_1016637_0_0_1"/>
<dbReference type="OrthoDB" id="5835829at2759"/>
<reference evidence="4 6" key="2">
    <citation type="journal article" date="2013" name="Nature">
        <title>Insights into bilaterian evolution from three spiralian genomes.</title>
        <authorList>
            <person name="Simakov O."/>
            <person name="Marletaz F."/>
            <person name="Cho S.J."/>
            <person name="Edsinger-Gonzales E."/>
            <person name="Havlak P."/>
            <person name="Hellsten U."/>
            <person name="Kuo D.H."/>
            <person name="Larsson T."/>
            <person name="Lv J."/>
            <person name="Arendt D."/>
            <person name="Savage R."/>
            <person name="Osoegawa K."/>
            <person name="de Jong P."/>
            <person name="Grimwood J."/>
            <person name="Chapman J.A."/>
            <person name="Shapiro H."/>
            <person name="Aerts A."/>
            <person name="Otillar R.P."/>
            <person name="Terry A.Y."/>
            <person name="Boore J.L."/>
            <person name="Grigoriev I.V."/>
            <person name="Lindberg D.R."/>
            <person name="Seaver E.C."/>
            <person name="Weisblat D.A."/>
            <person name="Putnam N.H."/>
            <person name="Rokhsar D.S."/>
        </authorList>
    </citation>
    <scope>NUCLEOTIDE SEQUENCE</scope>
</reference>
<dbReference type="GO" id="GO:0008194">
    <property type="term" value="F:UDP-glycosyltransferase activity"/>
    <property type="evidence" value="ECO:0000318"/>
    <property type="project" value="GO_Central"/>
</dbReference>
<evidence type="ECO:0008006" key="7">
    <source>
        <dbReference type="Google" id="ProtNLM"/>
    </source>
</evidence>
<evidence type="ECO:0000313" key="5">
    <source>
        <dbReference type="EnsemblMetazoa" id="HelroP174537"/>
    </source>
</evidence>